<feature type="domain" description="Glycosyltransferase subfamily 4-like N-terminal" evidence="3">
    <location>
        <begin position="87"/>
        <end position="196"/>
    </location>
</feature>
<accession>W7R0L3</accession>
<protein>
    <submittedName>
        <fullName evidence="4">Glycosyl transferase family 1 protein</fullName>
    </submittedName>
</protein>
<dbReference type="Pfam" id="PF13439">
    <property type="entry name" value="Glyco_transf_4"/>
    <property type="match status" value="1"/>
</dbReference>
<dbReference type="AlphaFoldDB" id="W7R0L3"/>
<name>W7R0L3_9ALTE</name>
<evidence type="ECO:0000259" key="3">
    <source>
        <dbReference type="Pfam" id="PF13439"/>
    </source>
</evidence>
<dbReference type="EMBL" id="ARZY01000006">
    <property type="protein sequence ID" value="EWH11150.1"/>
    <property type="molecule type" value="Genomic_DNA"/>
</dbReference>
<feature type="domain" description="Glycosyl transferase family 1" evidence="2">
    <location>
        <begin position="201"/>
        <end position="369"/>
    </location>
</feature>
<organism evidence="4 5">
    <name type="scientific">Catenovulum agarivorans DS-2</name>
    <dbReference type="NCBI Taxonomy" id="1328313"/>
    <lineage>
        <taxon>Bacteria</taxon>
        <taxon>Pseudomonadati</taxon>
        <taxon>Pseudomonadota</taxon>
        <taxon>Gammaproteobacteria</taxon>
        <taxon>Alteromonadales</taxon>
        <taxon>Alteromonadaceae</taxon>
        <taxon>Catenovulum</taxon>
    </lineage>
</organism>
<gene>
    <name evidence="4" type="ORF">DS2_04815</name>
</gene>
<dbReference type="Gene3D" id="3.40.50.2000">
    <property type="entry name" value="Glycogen Phosphorylase B"/>
    <property type="match status" value="2"/>
</dbReference>
<evidence type="ECO:0000313" key="4">
    <source>
        <dbReference type="EMBL" id="EWH11150.1"/>
    </source>
</evidence>
<dbReference type="PANTHER" id="PTHR46401">
    <property type="entry name" value="GLYCOSYLTRANSFERASE WBBK-RELATED"/>
    <property type="match status" value="1"/>
</dbReference>
<dbReference type="InterPro" id="IPR001296">
    <property type="entry name" value="Glyco_trans_1"/>
</dbReference>
<proteinExistence type="predicted"/>
<dbReference type="Proteomes" id="UP000019276">
    <property type="component" value="Unassembled WGS sequence"/>
</dbReference>
<dbReference type="InterPro" id="IPR028098">
    <property type="entry name" value="Glyco_trans_4-like_N"/>
</dbReference>
<evidence type="ECO:0000256" key="1">
    <source>
        <dbReference type="ARBA" id="ARBA00022679"/>
    </source>
</evidence>
<dbReference type="PANTHER" id="PTHR46401:SF2">
    <property type="entry name" value="GLYCOSYLTRANSFERASE WBBK-RELATED"/>
    <property type="match status" value="1"/>
</dbReference>
<reference evidence="4 5" key="1">
    <citation type="journal article" date="2014" name="Genome Announc.">
        <title>Draft Genome Sequence of the Agar-Degrading Bacterium Catenovulum sp. Strain DS-2, Isolated from Intestines of Haliotis diversicolor.</title>
        <authorList>
            <person name="Shan D."/>
            <person name="Li X."/>
            <person name="Gu Z."/>
            <person name="Wei G."/>
            <person name="Gao Z."/>
            <person name="Shao Z."/>
        </authorList>
    </citation>
    <scope>NUCLEOTIDE SEQUENCE [LARGE SCALE GENOMIC DNA]</scope>
    <source>
        <strain evidence="4 5">DS-2</strain>
    </source>
</reference>
<dbReference type="SUPFAM" id="SSF53756">
    <property type="entry name" value="UDP-Glycosyltransferase/glycogen phosphorylase"/>
    <property type="match status" value="1"/>
</dbReference>
<keyword evidence="5" id="KW-1185">Reference proteome</keyword>
<dbReference type="GO" id="GO:0009103">
    <property type="term" value="P:lipopolysaccharide biosynthetic process"/>
    <property type="evidence" value="ECO:0007669"/>
    <property type="project" value="TreeGrafter"/>
</dbReference>
<dbReference type="Pfam" id="PF00534">
    <property type="entry name" value="Glycos_transf_1"/>
    <property type="match status" value="1"/>
</dbReference>
<dbReference type="STRING" id="1328313.DS2_04815"/>
<comment type="caution">
    <text evidence="4">The sequence shown here is derived from an EMBL/GenBank/DDBJ whole genome shotgun (WGS) entry which is preliminary data.</text>
</comment>
<dbReference type="eggNOG" id="COG0438">
    <property type="taxonomic scope" value="Bacteria"/>
</dbReference>
<keyword evidence="1 4" id="KW-0808">Transferase</keyword>
<evidence type="ECO:0000259" key="2">
    <source>
        <dbReference type="Pfam" id="PF00534"/>
    </source>
</evidence>
<sequence>MKTKRIAIDARFILRKQRGMPLYTFMLCKLLPKILSEHQFFILINKGFEHNDSPQNYQIRLDEICQSNNTTIINADAEDEISWEQTILPKLLTQHAIDLIHMPGNRVCLNTDVKQLVTFHDAMEWTSLNMFSPAIFKKGLRDAIYSIRMKLYKHAIYARGSKKADHILTISQYAANSLTECFIHIKDKIDFVYHGIPEGFENNEQAVTPQDKRKGILMLGGDSYQKNPENMIRAWAMLSAPLREQYPLTISGFTGGDDSILMKTLVACGVKDEVKIHGWVTHEQLIDFFANSTLLLFASREEGFGFPLLQAMSLGTPVICSNAGVLKEIGQNAVLSADAEDYKALSNNIELALTAPAIWQNLQDNAVRRAKDFSWQITGDKIAKVYNKLLMEDV</sequence>
<dbReference type="CDD" id="cd03809">
    <property type="entry name" value="GT4_MtfB-like"/>
    <property type="match status" value="1"/>
</dbReference>
<evidence type="ECO:0000313" key="5">
    <source>
        <dbReference type="Proteomes" id="UP000019276"/>
    </source>
</evidence>
<dbReference type="GO" id="GO:0016757">
    <property type="term" value="F:glycosyltransferase activity"/>
    <property type="evidence" value="ECO:0007669"/>
    <property type="project" value="InterPro"/>
</dbReference>